<dbReference type="InterPro" id="IPR020210">
    <property type="entry name" value="Uncharacterised_YpbF_TM"/>
</dbReference>
<dbReference type="AlphaFoldDB" id="A0A553ZZK6"/>
<evidence type="ECO:0000313" key="2">
    <source>
        <dbReference type="EMBL" id="TSB46877.1"/>
    </source>
</evidence>
<proteinExistence type="predicted"/>
<keyword evidence="1" id="KW-0812">Transmembrane</keyword>
<dbReference type="EMBL" id="VLXZ01000004">
    <property type="protein sequence ID" value="TSB46877.1"/>
    <property type="molecule type" value="Genomic_DNA"/>
</dbReference>
<evidence type="ECO:0000256" key="1">
    <source>
        <dbReference type="SAM" id="Phobius"/>
    </source>
</evidence>
<comment type="caution">
    <text evidence="2">The sequence shown here is derived from an EMBL/GenBank/DDBJ whole genome shotgun (WGS) entry which is preliminary data.</text>
</comment>
<feature type="transmembrane region" description="Helical" evidence="1">
    <location>
        <begin position="80"/>
        <end position="101"/>
    </location>
</feature>
<protein>
    <submittedName>
        <fullName evidence="2">DUF2663 family protein</fullName>
    </submittedName>
</protein>
<dbReference type="Pfam" id="PF10864">
    <property type="entry name" value="DUF2663"/>
    <property type="match status" value="1"/>
</dbReference>
<feature type="transmembrane region" description="Helical" evidence="1">
    <location>
        <begin position="48"/>
        <end position="68"/>
    </location>
</feature>
<accession>A0A553ZZK6</accession>
<organism evidence="2 3">
    <name type="scientific">Alkalicoccobacillus porphyridii</name>
    <dbReference type="NCBI Taxonomy" id="2597270"/>
    <lineage>
        <taxon>Bacteria</taxon>
        <taxon>Bacillati</taxon>
        <taxon>Bacillota</taxon>
        <taxon>Bacilli</taxon>
        <taxon>Bacillales</taxon>
        <taxon>Bacillaceae</taxon>
        <taxon>Alkalicoccobacillus</taxon>
    </lineage>
</organism>
<name>A0A553ZZK6_9BACI</name>
<keyword evidence="1" id="KW-0472">Membrane</keyword>
<keyword evidence="3" id="KW-1185">Reference proteome</keyword>
<evidence type="ECO:0000313" key="3">
    <source>
        <dbReference type="Proteomes" id="UP000318521"/>
    </source>
</evidence>
<sequence length="156" mass="17789">MGKAVHILGLKGGAGVTLHQEIENNPVAKVIIYELIDRKKNVTKLERLRNWTSVALLLLLAALLFLGLDSAQVGILGLPFQLTTYGIYIVVGVVIILIRLLHLQKKAEKADNDFEELRGELIERAEELWKQDEGWQKRKLVFQHVLTDYGINLYYR</sequence>
<reference evidence="2 3" key="1">
    <citation type="submission" date="2019-07" db="EMBL/GenBank/DDBJ databases">
        <authorList>
            <person name="Park Y.J."/>
            <person name="Jeong S.E."/>
            <person name="Jung H.S."/>
        </authorList>
    </citation>
    <scope>NUCLEOTIDE SEQUENCE [LARGE SCALE GENOMIC DNA]</scope>
    <source>
        <strain evidence="3">P16(2019)</strain>
    </source>
</reference>
<dbReference type="OrthoDB" id="2969742at2"/>
<dbReference type="Proteomes" id="UP000318521">
    <property type="component" value="Unassembled WGS sequence"/>
</dbReference>
<keyword evidence="1" id="KW-1133">Transmembrane helix</keyword>
<gene>
    <name evidence="2" type="ORF">FN960_07600</name>
</gene>